<dbReference type="InterPro" id="IPR036754">
    <property type="entry name" value="YbaK/aa-tRNA-synt-asso_dom_sf"/>
</dbReference>
<dbReference type="FunFam" id="3.30.930.10:FF:000065">
    <property type="entry name" value="Proline--tRNA ligase"/>
    <property type="match status" value="1"/>
</dbReference>
<evidence type="ECO:0000256" key="8">
    <source>
        <dbReference type="ARBA" id="ARBA00023146"/>
    </source>
</evidence>
<evidence type="ECO:0000256" key="7">
    <source>
        <dbReference type="ARBA" id="ARBA00022917"/>
    </source>
</evidence>
<accession>A0A0V8RT36</accession>
<comment type="subcellular location">
    <subcellularLocation>
        <location evidence="1 12">Cytoplasm</location>
    </subcellularLocation>
</comment>
<keyword evidence="5 12" id="KW-0547">Nucleotide-binding</keyword>
<dbReference type="FunFam" id="3.30.930.10:FF:000066">
    <property type="entry name" value="Proline--tRNA ligase"/>
    <property type="match status" value="1"/>
</dbReference>
<dbReference type="GO" id="GO:0005524">
    <property type="term" value="F:ATP binding"/>
    <property type="evidence" value="ECO:0007669"/>
    <property type="project" value="UniProtKB-UniRule"/>
</dbReference>
<comment type="domain">
    <text evidence="12">Consists of three domains: the N-terminal catalytic domain, the editing domain and the C-terminal anticodon-binding domain.</text>
</comment>
<dbReference type="NCBIfam" id="NF006625">
    <property type="entry name" value="PRK09194.1"/>
    <property type="match status" value="1"/>
</dbReference>
<keyword evidence="7 12" id="KW-0648">Protein biosynthesis</keyword>
<evidence type="ECO:0000313" key="14">
    <source>
        <dbReference type="EMBL" id="KSW11238.1"/>
    </source>
</evidence>
<keyword evidence="3 12" id="KW-0963">Cytoplasm</keyword>
<dbReference type="CDD" id="cd00779">
    <property type="entry name" value="ProRS_core_prok"/>
    <property type="match status" value="1"/>
</dbReference>
<dbReference type="InterPro" id="IPR044140">
    <property type="entry name" value="ProRS_anticodon_short"/>
</dbReference>
<dbReference type="InterPro" id="IPR002316">
    <property type="entry name" value="Pro-tRNA-ligase_IIa"/>
</dbReference>
<feature type="domain" description="Aminoacyl-transfer RNA synthetases class-II family profile" evidence="13">
    <location>
        <begin position="35"/>
        <end position="495"/>
    </location>
</feature>
<dbReference type="GO" id="GO:0004827">
    <property type="term" value="F:proline-tRNA ligase activity"/>
    <property type="evidence" value="ECO:0007669"/>
    <property type="project" value="UniProtKB-UniRule"/>
</dbReference>
<dbReference type="SUPFAM" id="SSF55826">
    <property type="entry name" value="YbaK/ProRS associated domain"/>
    <property type="match status" value="1"/>
</dbReference>
<evidence type="ECO:0000256" key="5">
    <source>
        <dbReference type="ARBA" id="ARBA00022741"/>
    </source>
</evidence>
<dbReference type="InterPro" id="IPR004154">
    <property type="entry name" value="Anticodon-bd"/>
</dbReference>
<gene>
    <name evidence="12" type="primary">proS</name>
    <name evidence="14" type="ORF">APY09_07220</name>
</gene>
<evidence type="ECO:0000256" key="12">
    <source>
        <dbReference type="HAMAP-Rule" id="MF_01569"/>
    </source>
</evidence>
<dbReference type="GO" id="GO:0002161">
    <property type="term" value="F:aminoacyl-tRNA deacylase activity"/>
    <property type="evidence" value="ECO:0007669"/>
    <property type="project" value="InterPro"/>
</dbReference>
<dbReference type="Gene3D" id="3.90.960.10">
    <property type="entry name" value="YbaK/aminoacyl-tRNA synthetase-associated domain"/>
    <property type="match status" value="1"/>
</dbReference>
<dbReference type="InterPro" id="IPR004500">
    <property type="entry name" value="Pro-tRNA-synth_IIa_bac-type"/>
</dbReference>
<name>A0A0V8RT36_9ACTO</name>
<protein>
    <recommendedName>
        <fullName evidence="12">Proline--tRNA ligase</fullName>
        <ecNumber evidence="12">6.1.1.15</ecNumber>
    </recommendedName>
    <alternativeName>
        <fullName evidence="12">Prolyl-tRNA synthetase</fullName>
        <shortName evidence="12">ProRS</shortName>
    </alternativeName>
</protein>
<organism evidence="14 15">
    <name type="scientific">Schaalia odontolytica</name>
    <dbReference type="NCBI Taxonomy" id="1660"/>
    <lineage>
        <taxon>Bacteria</taxon>
        <taxon>Bacillati</taxon>
        <taxon>Actinomycetota</taxon>
        <taxon>Actinomycetes</taxon>
        <taxon>Actinomycetales</taxon>
        <taxon>Actinomycetaceae</taxon>
        <taxon>Schaalia</taxon>
    </lineage>
</organism>
<dbReference type="InterPro" id="IPR045864">
    <property type="entry name" value="aa-tRNA-synth_II/BPL/LPL"/>
</dbReference>
<evidence type="ECO:0000256" key="10">
    <source>
        <dbReference type="ARBA" id="ARBA00053664"/>
    </source>
</evidence>
<dbReference type="SUPFAM" id="SSF52954">
    <property type="entry name" value="Class II aaRS ABD-related"/>
    <property type="match status" value="1"/>
</dbReference>
<dbReference type="Proteomes" id="UP000054686">
    <property type="component" value="Unassembled WGS sequence"/>
</dbReference>
<keyword evidence="6 12" id="KW-0067">ATP-binding</keyword>
<dbReference type="PROSITE" id="PS50862">
    <property type="entry name" value="AA_TRNA_LIGASE_II"/>
    <property type="match status" value="1"/>
</dbReference>
<comment type="subunit">
    <text evidence="2 12">Homodimer.</text>
</comment>
<evidence type="ECO:0000256" key="11">
    <source>
        <dbReference type="ARBA" id="ARBA00060755"/>
    </source>
</evidence>
<dbReference type="GO" id="GO:0006433">
    <property type="term" value="P:prolyl-tRNA aminoacylation"/>
    <property type="evidence" value="ECO:0007669"/>
    <property type="project" value="UniProtKB-UniRule"/>
</dbReference>
<comment type="function">
    <text evidence="10 12">Catalyzes the attachment of proline to tRNA(Pro) in a two-step reaction: proline is first activated by ATP to form Pro-AMP and then transferred to the acceptor end of tRNA(Pro). As ProRS can inadvertently accommodate and process non-cognate amino acids such as alanine and cysteine, to avoid such errors it has two additional distinct editing activities against alanine. One activity is designated as 'pretransfer' editing and involves the tRNA(Pro)-independent hydrolysis of activated Ala-AMP. The other activity is designated 'posttransfer' editing and involves deacylation of mischarged Ala-tRNA(Pro). The misacylated Cys-tRNA(Pro) is not edited by ProRS.</text>
</comment>
<comment type="similarity">
    <text evidence="11 12">Belongs to the class-II aminoacyl-tRNA synthetase family. ProS type 1 subfamily.</text>
</comment>
<dbReference type="Pfam" id="PF03129">
    <property type="entry name" value="HGTP_anticodon"/>
    <property type="match status" value="1"/>
</dbReference>
<dbReference type="OrthoDB" id="9809052at2"/>
<dbReference type="PANTHER" id="PTHR42753">
    <property type="entry name" value="MITOCHONDRIAL RIBOSOME PROTEIN L39/PROLYL-TRNA LIGASE FAMILY MEMBER"/>
    <property type="match status" value="1"/>
</dbReference>
<dbReference type="Pfam" id="PF00587">
    <property type="entry name" value="tRNA-synt_2b"/>
    <property type="match status" value="1"/>
</dbReference>
<dbReference type="InterPro" id="IPR036621">
    <property type="entry name" value="Anticodon-bd_dom_sf"/>
</dbReference>
<dbReference type="PANTHER" id="PTHR42753:SF2">
    <property type="entry name" value="PROLINE--TRNA LIGASE"/>
    <property type="match status" value="1"/>
</dbReference>
<evidence type="ECO:0000313" key="15">
    <source>
        <dbReference type="Proteomes" id="UP000054686"/>
    </source>
</evidence>
<comment type="catalytic activity">
    <reaction evidence="9 12">
        <text>tRNA(Pro) + L-proline + ATP = L-prolyl-tRNA(Pro) + AMP + diphosphate</text>
        <dbReference type="Rhea" id="RHEA:14305"/>
        <dbReference type="Rhea" id="RHEA-COMP:9700"/>
        <dbReference type="Rhea" id="RHEA-COMP:9702"/>
        <dbReference type="ChEBI" id="CHEBI:30616"/>
        <dbReference type="ChEBI" id="CHEBI:33019"/>
        <dbReference type="ChEBI" id="CHEBI:60039"/>
        <dbReference type="ChEBI" id="CHEBI:78442"/>
        <dbReference type="ChEBI" id="CHEBI:78532"/>
        <dbReference type="ChEBI" id="CHEBI:456215"/>
        <dbReference type="EC" id="6.1.1.15"/>
    </reaction>
</comment>
<dbReference type="PRINTS" id="PR01046">
    <property type="entry name" value="TRNASYNTHPRO"/>
</dbReference>
<dbReference type="InterPro" id="IPR050062">
    <property type="entry name" value="Pro-tRNA_synthetase"/>
</dbReference>
<dbReference type="AlphaFoldDB" id="A0A0V8RT36"/>
<dbReference type="HAMAP" id="MF_01569">
    <property type="entry name" value="Pro_tRNA_synth_type1"/>
    <property type="match status" value="1"/>
</dbReference>
<dbReference type="Pfam" id="PF04073">
    <property type="entry name" value="tRNA_edit"/>
    <property type="match status" value="1"/>
</dbReference>
<dbReference type="InterPro" id="IPR006195">
    <property type="entry name" value="aa-tRNA-synth_II"/>
</dbReference>
<dbReference type="Gene3D" id="3.30.930.10">
    <property type="entry name" value="Bira Bifunctional Protein, Domain 2"/>
    <property type="match status" value="2"/>
</dbReference>
<reference evidence="14 15" key="1">
    <citation type="submission" date="2015-10" db="EMBL/GenBank/DDBJ databases">
        <title>Draft Genome of Actinomyces odontolyticus subsp. actinosynbacter strain XH001.</title>
        <authorList>
            <person name="Mclean J.S."/>
            <person name="He X."/>
        </authorList>
    </citation>
    <scope>NUCLEOTIDE SEQUENCE [LARGE SCALE GENOMIC DNA]</scope>
    <source>
        <strain evidence="14 15">XH001</strain>
    </source>
</reference>
<evidence type="ECO:0000256" key="1">
    <source>
        <dbReference type="ARBA" id="ARBA00004496"/>
    </source>
</evidence>
<evidence type="ECO:0000259" key="13">
    <source>
        <dbReference type="PROSITE" id="PS50862"/>
    </source>
</evidence>
<dbReference type="InterPro" id="IPR002314">
    <property type="entry name" value="aa-tRNA-synt_IIb"/>
</dbReference>
<evidence type="ECO:0000256" key="6">
    <source>
        <dbReference type="ARBA" id="ARBA00022840"/>
    </source>
</evidence>
<proteinExistence type="inferred from homology"/>
<dbReference type="InterPro" id="IPR033730">
    <property type="entry name" value="ProRS_core_prok"/>
</dbReference>
<keyword evidence="8 12" id="KW-0030">Aminoacyl-tRNA synthetase</keyword>
<evidence type="ECO:0000256" key="9">
    <source>
        <dbReference type="ARBA" id="ARBA00047671"/>
    </source>
</evidence>
<dbReference type="NCBIfam" id="TIGR00409">
    <property type="entry name" value="proS_fam_II"/>
    <property type="match status" value="1"/>
</dbReference>
<keyword evidence="4 12" id="KW-0436">Ligase</keyword>
<dbReference type="InterPro" id="IPR023717">
    <property type="entry name" value="Pro-tRNA-Synthase_IIa_type1"/>
</dbReference>
<dbReference type="Gene3D" id="3.40.50.800">
    <property type="entry name" value="Anticodon-binding domain"/>
    <property type="match status" value="1"/>
</dbReference>
<dbReference type="SUPFAM" id="SSF55681">
    <property type="entry name" value="Class II aaRS and biotin synthetases"/>
    <property type="match status" value="1"/>
</dbReference>
<dbReference type="EMBL" id="LLVT01000002">
    <property type="protein sequence ID" value="KSW11238.1"/>
    <property type="molecule type" value="Genomic_DNA"/>
</dbReference>
<evidence type="ECO:0000256" key="3">
    <source>
        <dbReference type="ARBA" id="ARBA00022490"/>
    </source>
</evidence>
<evidence type="ECO:0000256" key="2">
    <source>
        <dbReference type="ARBA" id="ARBA00011738"/>
    </source>
</evidence>
<dbReference type="InterPro" id="IPR007214">
    <property type="entry name" value="YbaK/aa-tRNA-synth-assoc-dom"/>
</dbReference>
<comment type="caution">
    <text evidence="14">The sequence shown here is derived from an EMBL/GenBank/DDBJ whole genome shotgun (WGS) entry which is preliminary data.</text>
</comment>
<dbReference type="GO" id="GO:0005829">
    <property type="term" value="C:cytosol"/>
    <property type="evidence" value="ECO:0007669"/>
    <property type="project" value="TreeGrafter"/>
</dbReference>
<dbReference type="CDD" id="cd00861">
    <property type="entry name" value="ProRS_anticodon_short"/>
    <property type="match status" value="1"/>
</dbReference>
<dbReference type="RefSeq" id="WP_060567110.1">
    <property type="nucleotide sequence ID" value="NZ_CP040006.1"/>
</dbReference>
<evidence type="ECO:0000256" key="4">
    <source>
        <dbReference type="ARBA" id="ARBA00022598"/>
    </source>
</evidence>
<sequence length="602" mass="65796">MLRNLSTFFLRTLREDPADAEVNSHKLLVRAGYIRRSAPGIYTWLPLGLRTLRKIEDIVREEMDAMGAQEVHFPGLIPAEPYKATNRWEEYGPTLFKLNDRKGGDYLLAPTHEEMFTLLVKDMYSSYKDLPATLYQIQTKYRDEARPRAGLIRGREFVMKDAYSFDIDDEGLNASYQAERDTYERIFQRLGLRYVIVSAMSGAMGGSRSEEFLHPSPIGEDTFVASPGGYAANAEAVTTPVPEAQDASGVPAPLEVPTPDAPTIESLVDLLNDQYPREDRPWTAADTLKNVVVTLTHPDGERELLVVGVPGDRDVDMKRLEAAVAPAEVEMASDSDFEPHPELVRGYIGPTVLGPNSPKRVVDEEGNASGSVRYLVDPRVVEGTAWVTGANAEQRHVLNLVMGRDFTADGTIEAAEVREGDLAPDGSGPLHLERGIEIGHIFQLGRKYAKALGLTVLDENGKTQVVTMGSYGIGVTRVMAALAEANCDDKGLSWPAQIAPFDVHVLATGKGDDVFETAQSLGEQLDAAGLDVLVDDRRKVSAGVKFKDYELVGVPFGLVVGRSLADGEVEIRVRATGETIVVPVEEAVARLRELHAAALKGE</sequence>
<dbReference type="EC" id="6.1.1.15" evidence="12"/>